<feature type="signal peptide" evidence="2">
    <location>
        <begin position="1"/>
        <end position="27"/>
    </location>
</feature>
<dbReference type="RefSeq" id="WP_119525767.1">
    <property type="nucleotide sequence ID" value="NZ_NRHC01000138.1"/>
</dbReference>
<feature type="chain" id="PRO_5017277311" evidence="2">
    <location>
        <begin position="28"/>
        <end position="60"/>
    </location>
</feature>
<name>A0A3A1Y1D4_9GAMM</name>
<protein>
    <submittedName>
        <fullName evidence="3">Uncharacterized protein</fullName>
    </submittedName>
</protein>
<feature type="region of interest" description="Disordered" evidence="1">
    <location>
        <begin position="40"/>
        <end position="60"/>
    </location>
</feature>
<dbReference type="AlphaFoldDB" id="A0A3A1Y1D4"/>
<sequence length="60" mass="6532">MSAISFFKKFTLFSLAIITLAFSFANVAVKQSSNAEDIPVYQISADNPQPATKTDDKSES</sequence>
<dbReference type="Proteomes" id="UP000265691">
    <property type="component" value="Unassembled WGS sequence"/>
</dbReference>
<organism evidence="3 4">
    <name type="scientific">Psittacicella hinzii</name>
    <dbReference type="NCBI Taxonomy" id="2028575"/>
    <lineage>
        <taxon>Bacteria</taxon>
        <taxon>Pseudomonadati</taxon>
        <taxon>Pseudomonadota</taxon>
        <taxon>Gammaproteobacteria</taxon>
        <taxon>Pasteurellales</taxon>
        <taxon>Psittacicellaceae</taxon>
        <taxon>Psittacicella</taxon>
    </lineage>
</organism>
<proteinExistence type="predicted"/>
<keyword evidence="4" id="KW-1185">Reference proteome</keyword>
<gene>
    <name evidence="3" type="ORF">CKF54_07670</name>
</gene>
<accession>A0A3A1Y1D4</accession>
<evidence type="ECO:0000256" key="2">
    <source>
        <dbReference type="SAM" id="SignalP"/>
    </source>
</evidence>
<reference evidence="3 4" key="1">
    <citation type="submission" date="2017-08" db="EMBL/GenBank/DDBJ databases">
        <title>Reclassification of Bisgaard taxon 37 and 44.</title>
        <authorList>
            <person name="Christensen H."/>
        </authorList>
    </citation>
    <scope>NUCLEOTIDE SEQUENCE [LARGE SCALE GENOMIC DNA]</scope>
    <source>
        <strain evidence="3 4">B96_3</strain>
    </source>
</reference>
<comment type="caution">
    <text evidence="3">The sequence shown here is derived from an EMBL/GenBank/DDBJ whole genome shotgun (WGS) entry which is preliminary data.</text>
</comment>
<keyword evidence="2" id="KW-0732">Signal</keyword>
<dbReference type="EMBL" id="NRHC01000138">
    <property type="protein sequence ID" value="RIY31099.1"/>
    <property type="molecule type" value="Genomic_DNA"/>
</dbReference>
<evidence type="ECO:0000313" key="3">
    <source>
        <dbReference type="EMBL" id="RIY31099.1"/>
    </source>
</evidence>
<evidence type="ECO:0000313" key="4">
    <source>
        <dbReference type="Proteomes" id="UP000265691"/>
    </source>
</evidence>
<evidence type="ECO:0000256" key="1">
    <source>
        <dbReference type="SAM" id="MobiDB-lite"/>
    </source>
</evidence>